<protein>
    <recommendedName>
        <fullName evidence="3">Condensation domain-containing protein</fullName>
    </recommendedName>
</protein>
<dbReference type="RefSeq" id="WP_344890724.1">
    <property type="nucleotide sequence ID" value="NZ_BAAAZP010000169.1"/>
</dbReference>
<name>A0ABP7DC81_9ACTN</name>
<keyword evidence="2" id="KW-1185">Reference proteome</keyword>
<evidence type="ECO:0008006" key="3">
    <source>
        <dbReference type="Google" id="ProtNLM"/>
    </source>
</evidence>
<accession>A0ABP7DC81</accession>
<dbReference type="EMBL" id="BAAAZP010000169">
    <property type="protein sequence ID" value="GAA3702462.1"/>
    <property type="molecule type" value="Genomic_DNA"/>
</dbReference>
<proteinExistence type="predicted"/>
<sequence length="84" mass="8495">MTAAAVAPACALGREELVMLAAAYSELLAASRASVAAAELGEIDPLVYLREHLAEHGQLPPAGARPVVLLAQAAVPSTHRAGVA</sequence>
<organism evidence="1 2">
    <name type="scientific">Nonomuraea antimicrobica</name>
    <dbReference type="NCBI Taxonomy" id="561173"/>
    <lineage>
        <taxon>Bacteria</taxon>
        <taxon>Bacillati</taxon>
        <taxon>Actinomycetota</taxon>
        <taxon>Actinomycetes</taxon>
        <taxon>Streptosporangiales</taxon>
        <taxon>Streptosporangiaceae</taxon>
        <taxon>Nonomuraea</taxon>
    </lineage>
</organism>
<evidence type="ECO:0000313" key="2">
    <source>
        <dbReference type="Proteomes" id="UP001500902"/>
    </source>
</evidence>
<gene>
    <name evidence="1" type="ORF">GCM10022224_080340</name>
</gene>
<reference evidence="2" key="1">
    <citation type="journal article" date="2019" name="Int. J. Syst. Evol. Microbiol.">
        <title>The Global Catalogue of Microorganisms (GCM) 10K type strain sequencing project: providing services to taxonomists for standard genome sequencing and annotation.</title>
        <authorList>
            <consortium name="The Broad Institute Genomics Platform"/>
            <consortium name="The Broad Institute Genome Sequencing Center for Infectious Disease"/>
            <person name="Wu L."/>
            <person name="Ma J."/>
        </authorList>
    </citation>
    <scope>NUCLEOTIDE SEQUENCE [LARGE SCALE GENOMIC DNA]</scope>
    <source>
        <strain evidence="2">JCM 16904</strain>
    </source>
</reference>
<dbReference type="Proteomes" id="UP001500902">
    <property type="component" value="Unassembled WGS sequence"/>
</dbReference>
<comment type="caution">
    <text evidence="1">The sequence shown here is derived from an EMBL/GenBank/DDBJ whole genome shotgun (WGS) entry which is preliminary data.</text>
</comment>
<evidence type="ECO:0000313" key="1">
    <source>
        <dbReference type="EMBL" id="GAA3702462.1"/>
    </source>
</evidence>